<dbReference type="OrthoDB" id="428497at2"/>
<dbReference type="RefSeq" id="WP_088564407.1">
    <property type="nucleotide sequence ID" value="NZ_CP020946.1"/>
</dbReference>
<sequence length="488" mass="55766">MGGNGAMKQEFFQIDENTRKKVIRQDRNDIEPGACFLTIPGRNLEVLNISSFGCAVLVPGAEYADLKAWWDKNPHFEADVLYKNIQTQHVSLRWARSENHSKSVTGEMIVGFEVLGEPLKVDRIKALEVSSEVINAQTEYAMHLAQLPAEFKTFVYEMKDWLEKLKSRIDKLEQESPVDSWKEAQDYRMTIADSVSDYLGQVIPMKYADVPKLVKDFTPEQMKWATDFAREQVGHLVYGAPFANRAYFKPRGYAGDYEMMNHLYRDELVGKTLFDQCMHKYFIDEPAGAAVKNRGQYLFEKITQLFERTPPTTPVKVLSVASGPAMEQQIFLQNATPYHGRPAEFTCLDQDEESLKHAQRQLHSVERFVKSGFKFKFNNMAIRNVIAAGCPETDYDLIYSAGLFDYFTEPVAQMAAQKMLASVKPGGHVVIGNFSKDNPCVPFMELVLDWHLIYRSEEDLLRIFKGMGSKIWVEKEPLGVNLFVVIQK</sequence>
<accession>A0A1Z3N5U9</accession>
<dbReference type="InterPro" id="IPR029063">
    <property type="entry name" value="SAM-dependent_MTases_sf"/>
</dbReference>
<organism evidence="1 2">
    <name type="scientific">Bdellovibrio bacteriovorus</name>
    <dbReference type="NCBI Taxonomy" id="959"/>
    <lineage>
        <taxon>Bacteria</taxon>
        <taxon>Pseudomonadati</taxon>
        <taxon>Bdellovibrionota</taxon>
        <taxon>Bdellovibrionia</taxon>
        <taxon>Bdellovibrionales</taxon>
        <taxon>Pseudobdellovibrionaceae</taxon>
        <taxon>Bdellovibrio</taxon>
    </lineage>
</organism>
<evidence type="ECO:0000313" key="1">
    <source>
        <dbReference type="EMBL" id="ASD62787.1"/>
    </source>
</evidence>
<protein>
    <submittedName>
        <fullName evidence="1">Uncharacterized protein</fullName>
    </submittedName>
</protein>
<evidence type="ECO:0000313" key="2">
    <source>
        <dbReference type="Proteomes" id="UP000197003"/>
    </source>
</evidence>
<dbReference type="SUPFAM" id="SSF53335">
    <property type="entry name" value="S-adenosyl-L-methionine-dependent methyltransferases"/>
    <property type="match status" value="1"/>
</dbReference>
<dbReference type="AlphaFoldDB" id="A0A1Z3N5U9"/>
<reference evidence="1 2" key="1">
    <citation type="submission" date="2017-04" db="EMBL/GenBank/DDBJ databases">
        <title>Whole genome sequence of Bdellovibrio bacteriovorus strain SSB218315.</title>
        <authorList>
            <person name="Oyedara O."/>
            <person name="Rodriguez-Perez M.A."/>
        </authorList>
    </citation>
    <scope>NUCLEOTIDE SEQUENCE [LARGE SCALE GENOMIC DNA]</scope>
    <source>
        <strain evidence="1 2">SSB218315</strain>
    </source>
</reference>
<name>A0A1Z3N5U9_BDEBC</name>
<dbReference type="Proteomes" id="UP000197003">
    <property type="component" value="Chromosome"/>
</dbReference>
<dbReference type="EMBL" id="CP020946">
    <property type="protein sequence ID" value="ASD62787.1"/>
    <property type="molecule type" value="Genomic_DNA"/>
</dbReference>
<dbReference type="Gene3D" id="3.40.50.150">
    <property type="entry name" value="Vaccinia Virus protein VP39"/>
    <property type="match status" value="1"/>
</dbReference>
<proteinExistence type="predicted"/>
<gene>
    <name evidence="1" type="ORF">B9G79_03995</name>
</gene>